<dbReference type="AlphaFoldDB" id="U6GBL4"/>
<keyword evidence="3" id="KW-0804">Transcription</keyword>
<dbReference type="OrthoDB" id="365692at2759"/>
<dbReference type="EMBL" id="HG691412">
    <property type="protein sequence ID" value="CDI76937.1"/>
    <property type="molecule type" value="Genomic_DNA"/>
</dbReference>
<dbReference type="Gene3D" id="3.30.310.10">
    <property type="entry name" value="TATA-Binding Protein"/>
    <property type="match status" value="1"/>
</dbReference>
<dbReference type="Pfam" id="PF00352">
    <property type="entry name" value="TBP"/>
    <property type="match status" value="1"/>
</dbReference>
<dbReference type="GO" id="GO:0003677">
    <property type="term" value="F:DNA binding"/>
    <property type="evidence" value="ECO:0007669"/>
    <property type="project" value="UniProtKB-KW"/>
</dbReference>
<proteinExistence type="inferred from homology"/>
<protein>
    <recommendedName>
        <fullName evidence="6">Chromosome I, complete genome, related</fullName>
    </recommendedName>
</protein>
<gene>
    <name evidence="4" type="ORF">EPH_0029020</name>
</gene>
<dbReference type="InterPro" id="IPR012295">
    <property type="entry name" value="TBP_dom_sf"/>
</dbReference>
<dbReference type="GO" id="GO:0006352">
    <property type="term" value="P:DNA-templated transcription initiation"/>
    <property type="evidence" value="ECO:0007669"/>
    <property type="project" value="InterPro"/>
</dbReference>
<evidence type="ECO:0008006" key="6">
    <source>
        <dbReference type="Google" id="ProtNLM"/>
    </source>
</evidence>
<accession>U6GBL4</accession>
<reference evidence="4" key="2">
    <citation type="submission" date="2013-10" db="EMBL/GenBank/DDBJ databases">
        <authorList>
            <person name="Aslett M."/>
        </authorList>
    </citation>
    <scope>NUCLEOTIDE SEQUENCE [LARGE SCALE GENOMIC DNA]</scope>
    <source>
        <strain evidence="4">Houghton</strain>
    </source>
</reference>
<keyword evidence="5" id="KW-1185">Reference proteome</keyword>
<evidence type="ECO:0000313" key="5">
    <source>
        <dbReference type="Proteomes" id="UP000018201"/>
    </source>
</evidence>
<evidence type="ECO:0000313" key="4">
    <source>
        <dbReference type="EMBL" id="CDI76937.1"/>
    </source>
</evidence>
<keyword evidence="2" id="KW-0238">DNA-binding</keyword>
<dbReference type="InterPro" id="IPR000814">
    <property type="entry name" value="TBP"/>
</dbReference>
<reference evidence="4" key="1">
    <citation type="submission" date="2013-10" db="EMBL/GenBank/DDBJ databases">
        <title>Genomic analysis of the causative agents of coccidiosis in chickens.</title>
        <authorList>
            <person name="Reid A.J."/>
            <person name="Blake D."/>
            <person name="Billington K."/>
            <person name="Browne H."/>
            <person name="Dunn M."/>
            <person name="Hung S."/>
            <person name="Kawahara F."/>
            <person name="Miranda-Saavedra D."/>
            <person name="Mourier T."/>
            <person name="Nagra H."/>
            <person name="Otto T.D."/>
            <person name="Rawlings N."/>
            <person name="Sanchez A."/>
            <person name="Sanders M."/>
            <person name="Subramaniam C."/>
            <person name="Tay Y."/>
            <person name="Dear P."/>
            <person name="Doerig C."/>
            <person name="Gruber A."/>
            <person name="Parkinson J."/>
            <person name="Shirley M."/>
            <person name="Wan K.L."/>
            <person name="Berriman M."/>
            <person name="Tomley F."/>
            <person name="Pain A."/>
        </authorList>
    </citation>
    <scope>NUCLEOTIDE SEQUENCE [LARGE SCALE GENOMIC DNA]</scope>
    <source>
        <strain evidence="4">Houghton</strain>
    </source>
</reference>
<evidence type="ECO:0000256" key="3">
    <source>
        <dbReference type="ARBA" id="ARBA00023163"/>
    </source>
</evidence>
<evidence type="ECO:0000256" key="2">
    <source>
        <dbReference type="ARBA" id="ARBA00023125"/>
    </source>
</evidence>
<comment type="similarity">
    <text evidence="1">Belongs to the TBP family.</text>
</comment>
<organism evidence="4 5">
    <name type="scientific">Eimeria praecox</name>
    <dbReference type="NCBI Taxonomy" id="51316"/>
    <lineage>
        <taxon>Eukaryota</taxon>
        <taxon>Sar</taxon>
        <taxon>Alveolata</taxon>
        <taxon>Apicomplexa</taxon>
        <taxon>Conoidasida</taxon>
        <taxon>Coccidia</taxon>
        <taxon>Eucoccidiorida</taxon>
        <taxon>Eimeriorina</taxon>
        <taxon>Eimeriidae</taxon>
        <taxon>Eimeria</taxon>
    </lineage>
</organism>
<dbReference type="Proteomes" id="UP000018201">
    <property type="component" value="Unassembled WGS sequence"/>
</dbReference>
<name>U6GBL4_9EIME</name>
<dbReference type="VEuPathDB" id="ToxoDB:EPH_0029020"/>
<sequence length="283" mass="30725">MRTLVPVPPATGEAGPVALELPPKPIPLPLSGQLNPSAFITNLWLSVRLCSRGFSRSELLLIARSLPKSELGVGLSQPVVFRMQRPSCTAVLAPTGTLSIMGGITKEQALWQAYRVAYKLKYRVWWKPVEQKEGESDAATVEYTCNHDIEFNPEAASILQLVCRVDLGGSFRPDIHAVLEHPQLRTVAIDTRDGVAVRIPHTQDASASDVSPSGPGEAAYDFGGEMFAVDTEDGRDLRGRRTTKAKGPTCLIFRTGKILVLGCRSPEEINAAIDFVWPALVGL</sequence>
<evidence type="ECO:0000256" key="1">
    <source>
        <dbReference type="ARBA" id="ARBA00005560"/>
    </source>
</evidence>
<dbReference type="SUPFAM" id="SSF55945">
    <property type="entry name" value="TATA-box binding protein-like"/>
    <property type="match status" value="1"/>
</dbReference>